<comment type="similarity">
    <text evidence="2">Belongs to the inositol monophosphatase superfamily.</text>
</comment>
<dbReference type="GO" id="GO:0046872">
    <property type="term" value="F:metal ion binding"/>
    <property type="evidence" value="ECO:0007669"/>
    <property type="project" value="UniProtKB-KW"/>
</dbReference>
<organism evidence="7">
    <name type="scientific">Petromyces alliaceus</name>
    <name type="common">Aspergillus alliaceus</name>
    <dbReference type="NCBI Taxonomy" id="209559"/>
    <lineage>
        <taxon>Eukaryota</taxon>
        <taxon>Fungi</taxon>
        <taxon>Dikarya</taxon>
        <taxon>Ascomycota</taxon>
        <taxon>Pezizomycotina</taxon>
        <taxon>Eurotiomycetes</taxon>
        <taxon>Eurotiomycetidae</taxon>
        <taxon>Eurotiales</taxon>
        <taxon>Aspergillaceae</taxon>
        <taxon>Aspergillus</taxon>
        <taxon>Aspergillus subgen. Circumdati</taxon>
    </lineage>
</organism>
<gene>
    <name evidence="7" type="ORF">BDV23DRAFT_180891</name>
</gene>
<accession>A0A5N7CGH5</accession>
<dbReference type="EMBL" id="ML735231">
    <property type="protein sequence ID" value="KAE8393292.1"/>
    <property type="molecule type" value="Genomic_DNA"/>
</dbReference>
<dbReference type="Pfam" id="PF00459">
    <property type="entry name" value="Inositol_P"/>
    <property type="match status" value="1"/>
</dbReference>
<feature type="binding site" evidence="6">
    <location>
        <position position="140"/>
    </location>
    <ligand>
        <name>Mg(2+)</name>
        <dbReference type="ChEBI" id="CHEBI:18420"/>
        <label>1</label>
        <note>catalytic</note>
    </ligand>
</feature>
<comment type="cofactor">
    <cofactor evidence="1 6">
        <name>Mg(2+)</name>
        <dbReference type="ChEBI" id="CHEBI:18420"/>
    </cofactor>
</comment>
<evidence type="ECO:0000256" key="3">
    <source>
        <dbReference type="ARBA" id="ARBA00022723"/>
    </source>
</evidence>
<evidence type="ECO:0008006" key="8">
    <source>
        <dbReference type="Google" id="ProtNLM"/>
    </source>
</evidence>
<keyword evidence="5 6" id="KW-0460">Magnesium</keyword>
<dbReference type="Gene3D" id="3.30.540.10">
    <property type="entry name" value="Fructose-1,6-Bisphosphatase, subunit A, domain 1"/>
    <property type="match status" value="1"/>
</dbReference>
<evidence type="ECO:0000256" key="1">
    <source>
        <dbReference type="ARBA" id="ARBA00001946"/>
    </source>
</evidence>
<name>A0A5N7CGH5_PETAA</name>
<proteinExistence type="inferred from homology"/>
<feature type="binding site" evidence="6">
    <location>
        <position position="72"/>
    </location>
    <ligand>
        <name>Mg(2+)</name>
        <dbReference type="ChEBI" id="CHEBI:18420"/>
        <label>1</label>
        <note>catalytic</note>
    </ligand>
</feature>
<evidence type="ECO:0000256" key="6">
    <source>
        <dbReference type="PIRSR" id="PIRSR600760-2"/>
    </source>
</evidence>
<dbReference type="AlphaFoldDB" id="A0A5N7CGH5"/>
<dbReference type="SUPFAM" id="SSF56655">
    <property type="entry name" value="Carbohydrate phosphatase"/>
    <property type="match status" value="1"/>
</dbReference>
<dbReference type="Proteomes" id="UP000326877">
    <property type="component" value="Unassembled WGS sequence"/>
</dbReference>
<evidence type="ECO:0000313" key="7">
    <source>
        <dbReference type="EMBL" id="KAE8393292.1"/>
    </source>
</evidence>
<dbReference type="PANTHER" id="PTHR43200:SF2">
    <property type="entry name" value="3'(2'),5'-BISPHOSPHATE NUCLEOTIDASE"/>
    <property type="match status" value="1"/>
</dbReference>
<dbReference type="GO" id="GO:0008441">
    <property type="term" value="F:3'(2'),5'-bisphosphate nucleotidase activity"/>
    <property type="evidence" value="ECO:0007669"/>
    <property type="project" value="TreeGrafter"/>
</dbReference>
<evidence type="ECO:0000256" key="4">
    <source>
        <dbReference type="ARBA" id="ARBA00022801"/>
    </source>
</evidence>
<dbReference type="InterPro" id="IPR000760">
    <property type="entry name" value="Inositol_monophosphatase-like"/>
</dbReference>
<evidence type="ECO:0000256" key="2">
    <source>
        <dbReference type="ARBA" id="ARBA00009759"/>
    </source>
</evidence>
<keyword evidence="4" id="KW-0378">Hydrolase</keyword>
<dbReference type="GO" id="GO:0000103">
    <property type="term" value="P:sulfate assimilation"/>
    <property type="evidence" value="ECO:0007669"/>
    <property type="project" value="TreeGrafter"/>
</dbReference>
<sequence length="360" mass="39756">MANAPNYEKEVRIASLAVQRASILTKTIQNEIHRANAQLPDGSPVAIVQFASQVILMNAILHHFPSDRFAGEKSASALRDDPVLARRVWELVSMAKLGHIEGEDLVVVPGTLEEMLGSIDAEGDGERPGAQRTWFLGPIDGTKTFMRGQQYAVSLTLVESGEQKVGVVGYPNLAFENRCDREDVVRDGYGIMLSAVKGQGAYKRWMAQSSLQPPQRNSLGPWRRMGETITFAESSISHVVNKEKHRFIRSMLLANPVVDLHSMQVRYAALATGACNAMICLPKDKNTRFPAWEHAGGMLIFEESGGIVTDLYGRPFNYARGTRLTDNEGLVAAKPGLHVDLLRYSRHIYEKDLSLLALDA</sequence>
<reference evidence="7" key="1">
    <citation type="submission" date="2019-04" db="EMBL/GenBank/DDBJ databases">
        <title>Friends and foes A comparative genomics studyof 23 Aspergillus species from section Flavi.</title>
        <authorList>
            <consortium name="DOE Joint Genome Institute"/>
            <person name="Kjaerbolling I."/>
            <person name="Vesth T."/>
            <person name="Frisvad J.C."/>
            <person name="Nybo J.L."/>
            <person name="Theobald S."/>
            <person name="Kildgaard S."/>
            <person name="Isbrandt T."/>
            <person name="Kuo A."/>
            <person name="Sato A."/>
            <person name="Lyhne E.K."/>
            <person name="Kogle M.E."/>
            <person name="Wiebenga A."/>
            <person name="Kun R.S."/>
            <person name="Lubbers R.J."/>
            <person name="Makela M.R."/>
            <person name="Barry K."/>
            <person name="Chovatia M."/>
            <person name="Clum A."/>
            <person name="Daum C."/>
            <person name="Haridas S."/>
            <person name="He G."/>
            <person name="LaButti K."/>
            <person name="Lipzen A."/>
            <person name="Mondo S."/>
            <person name="Riley R."/>
            <person name="Salamov A."/>
            <person name="Simmons B.A."/>
            <person name="Magnuson J.K."/>
            <person name="Henrissat B."/>
            <person name="Mortensen U.H."/>
            <person name="Larsen T.O."/>
            <person name="Devries R.P."/>
            <person name="Grigoriev I.V."/>
            <person name="Machida M."/>
            <person name="Baker S.E."/>
            <person name="Andersen M.R."/>
        </authorList>
    </citation>
    <scope>NUCLEOTIDE SEQUENCE [LARGE SCALE GENOMIC DNA]</scope>
    <source>
        <strain evidence="7">IBT 14317</strain>
    </source>
</reference>
<evidence type="ECO:0000256" key="5">
    <source>
        <dbReference type="ARBA" id="ARBA00022842"/>
    </source>
</evidence>
<dbReference type="Gene3D" id="3.40.190.80">
    <property type="match status" value="1"/>
</dbReference>
<keyword evidence="3 6" id="KW-0479">Metal-binding</keyword>
<feature type="binding site" evidence="6">
    <location>
        <position position="139"/>
    </location>
    <ligand>
        <name>Mg(2+)</name>
        <dbReference type="ChEBI" id="CHEBI:18420"/>
        <label>1</label>
        <note>catalytic</note>
    </ligand>
</feature>
<dbReference type="OrthoDB" id="411145at2759"/>
<dbReference type="InterPro" id="IPR051090">
    <property type="entry name" value="Inositol_monoP_superfamily"/>
</dbReference>
<protein>
    <recommendedName>
        <fullName evidence="8">3'(2'),5'-bisphosphate nucleotidase</fullName>
    </recommendedName>
</protein>
<dbReference type="PANTHER" id="PTHR43200">
    <property type="entry name" value="PHOSPHATASE"/>
    <property type="match status" value="1"/>
</dbReference>